<organism evidence="2">
    <name type="scientific">viral metagenome</name>
    <dbReference type="NCBI Taxonomy" id="1070528"/>
    <lineage>
        <taxon>unclassified sequences</taxon>
        <taxon>metagenomes</taxon>
        <taxon>organismal metagenomes</taxon>
    </lineage>
</organism>
<evidence type="ECO:0000313" key="2">
    <source>
        <dbReference type="EMBL" id="QHT14671.1"/>
    </source>
</evidence>
<name>A0A6C0DE32_9ZZZZ</name>
<proteinExistence type="predicted"/>
<dbReference type="AlphaFoldDB" id="A0A6C0DE32"/>
<accession>A0A6C0DE32</accession>
<evidence type="ECO:0000256" key="1">
    <source>
        <dbReference type="SAM" id="MobiDB-lite"/>
    </source>
</evidence>
<protein>
    <submittedName>
        <fullName evidence="2">Uncharacterized protein</fullName>
    </submittedName>
</protein>
<reference evidence="2" key="1">
    <citation type="journal article" date="2020" name="Nature">
        <title>Giant virus diversity and host interactions through global metagenomics.</title>
        <authorList>
            <person name="Schulz F."/>
            <person name="Roux S."/>
            <person name="Paez-Espino D."/>
            <person name="Jungbluth S."/>
            <person name="Walsh D.A."/>
            <person name="Denef V.J."/>
            <person name="McMahon K.D."/>
            <person name="Konstantinidis K.T."/>
            <person name="Eloe-Fadrosh E.A."/>
            <person name="Kyrpides N.C."/>
            <person name="Woyke T."/>
        </authorList>
    </citation>
    <scope>NUCLEOTIDE SEQUENCE</scope>
    <source>
        <strain evidence="2">GVMAG-M-3300023174-141</strain>
    </source>
</reference>
<sequence length="234" mass="26668">MPTFLAPQHSKLKNATTGATEVCYTFSITDTESEKKLSLMVEEASDISVESLERVILESKDWWSQWLTEFLTASAKYFSKPYTVQQIQKITKHNLEGTLPTLFPASVLFVPETIQIRGGIFWVNWSYVATPARIDIPDLDVQEESLPVLEDRGMEEASIDDVLSADATEELEIESPAKFYDKQKAKEARLKAKIALYKAQHQIAKYYEKYGTEISDSDSESESDEEYEEEEVQL</sequence>
<feature type="region of interest" description="Disordered" evidence="1">
    <location>
        <begin position="213"/>
        <end position="234"/>
    </location>
</feature>
<dbReference type="EMBL" id="MN739587">
    <property type="protein sequence ID" value="QHT14671.1"/>
    <property type="molecule type" value="Genomic_DNA"/>
</dbReference>
<feature type="compositionally biased region" description="Acidic residues" evidence="1">
    <location>
        <begin position="215"/>
        <end position="234"/>
    </location>
</feature>